<dbReference type="RefSeq" id="WP_382178457.1">
    <property type="nucleotide sequence ID" value="NZ_JBHRXX010000009.1"/>
</dbReference>
<dbReference type="EMBL" id="JBHRXX010000009">
    <property type="protein sequence ID" value="MFC3686131.1"/>
    <property type="molecule type" value="Genomic_DNA"/>
</dbReference>
<dbReference type="Gene3D" id="1.20.120.520">
    <property type="entry name" value="nmb1532 protein domain like"/>
    <property type="match status" value="1"/>
</dbReference>
<accession>A0ABV7WBZ1</accession>
<feature type="domain" description="Hemerythrin-like" evidence="1">
    <location>
        <begin position="10"/>
        <end position="147"/>
    </location>
</feature>
<sequence>MNTAVNTDNPISNFTNCHSGIVKRLSALDELPALLEPAARARQIAEQSLEFFREAIFEHHLEEERELFPAVLASAQPGEEFERVKAMTKRLTEEHRMVEALWKRLEKGLKLVAKGQSTDLDIAEVQRLVTEYTAHAAYEEAEFLPLAEVILGRNSNHMAALGMSLHMRHAKPVAAYI</sequence>
<organism evidence="2 3">
    <name type="scientific">Hydrogenophaga luteola</name>
    <dbReference type="NCBI Taxonomy" id="1591122"/>
    <lineage>
        <taxon>Bacteria</taxon>
        <taxon>Pseudomonadati</taxon>
        <taxon>Pseudomonadota</taxon>
        <taxon>Betaproteobacteria</taxon>
        <taxon>Burkholderiales</taxon>
        <taxon>Comamonadaceae</taxon>
        <taxon>Hydrogenophaga</taxon>
    </lineage>
</organism>
<comment type="caution">
    <text evidence="2">The sequence shown here is derived from an EMBL/GenBank/DDBJ whole genome shotgun (WGS) entry which is preliminary data.</text>
</comment>
<dbReference type="Proteomes" id="UP001595729">
    <property type="component" value="Unassembled WGS sequence"/>
</dbReference>
<evidence type="ECO:0000313" key="3">
    <source>
        <dbReference type="Proteomes" id="UP001595729"/>
    </source>
</evidence>
<gene>
    <name evidence="2" type="ORF">ACFOPI_21250</name>
</gene>
<proteinExistence type="predicted"/>
<name>A0ABV7WBZ1_9BURK</name>
<reference evidence="3" key="1">
    <citation type="journal article" date="2019" name="Int. J. Syst. Evol. Microbiol.">
        <title>The Global Catalogue of Microorganisms (GCM) 10K type strain sequencing project: providing services to taxonomists for standard genome sequencing and annotation.</title>
        <authorList>
            <consortium name="The Broad Institute Genomics Platform"/>
            <consortium name="The Broad Institute Genome Sequencing Center for Infectious Disease"/>
            <person name="Wu L."/>
            <person name="Ma J."/>
        </authorList>
    </citation>
    <scope>NUCLEOTIDE SEQUENCE [LARGE SCALE GENOMIC DNA]</scope>
    <source>
        <strain evidence="3">KCTC 42501</strain>
    </source>
</reference>
<dbReference type="InterPro" id="IPR012312">
    <property type="entry name" value="Hemerythrin-like"/>
</dbReference>
<evidence type="ECO:0000313" key="2">
    <source>
        <dbReference type="EMBL" id="MFC3686131.1"/>
    </source>
</evidence>
<keyword evidence="3" id="KW-1185">Reference proteome</keyword>
<protein>
    <submittedName>
        <fullName evidence="2">Hemerythrin domain-containing protein</fullName>
    </submittedName>
</protein>
<dbReference type="Pfam" id="PF01814">
    <property type="entry name" value="Hemerythrin"/>
    <property type="match status" value="1"/>
</dbReference>
<evidence type="ECO:0000259" key="1">
    <source>
        <dbReference type="Pfam" id="PF01814"/>
    </source>
</evidence>